<evidence type="ECO:0000313" key="8">
    <source>
        <dbReference type="EMBL" id="THB61179.1"/>
    </source>
</evidence>
<dbReference type="Gene3D" id="1.10.3860.10">
    <property type="entry name" value="Sodium:dicarboxylate symporter"/>
    <property type="match status" value="1"/>
</dbReference>
<keyword evidence="5 7" id="KW-1133">Transmembrane helix</keyword>
<feature type="transmembrane region" description="Helical" evidence="7">
    <location>
        <begin position="196"/>
        <end position="225"/>
    </location>
</feature>
<dbReference type="GO" id="GO:0015293">
    <property type="term" value="F:symporter activity"/>
    <property type="evidence" value="ECO:0007669"/>
    <property type="project" value="UniProtKB-KW"/>
</dbReference>
<dbReference type="EMBL" id="SDGV01000015">
    <property type="protein sequence ID" value="THB61179.1"/>
    <property type="molecule type" value="Genomic_DNA"/>
</dbReference>
<dbReference type="InterPro" id="IPR036458">
    <property type="entry name" value="Na:dicarbo_symporter_sf"/>
</dbReference>
<dbReference type="PANTHER" id="PTHR42865:SF7">
    <property type="entry name" value="PROTON_GLUTAMATE-ASPARTATE SYMPORTER"/>
    <property type="match status" value="1"/>
</dbReference>
<keyword evidence="9" id="KW-1185">Reference proteome</keyword>
<evidence type="ECO:0000256" key="6">
    <source>
        <dbReference type="ARBA" id="ARBA00023136"/>
    </source>
</evidence>
<dbReference type="PANTHER" id="PTHR42865">
    <property type="entry name" value="PROTON/GLUTAMATE-ASPARTATE SYMPORTER"/>
    <property type="match status" value="1"/>
</dbReference>
<evidence type="ECO:0000256" key="3">
    <source>
        <dbReference type="ARBA" id="ARBA00022475"/>
    </source>
</evidence>
<sequence length="424" mass="45760">MKKLGLLFISKEGIVVGKRKVSMTTQIVIAVILGIACGLIFPNIGKNVKIVGDLFLRLMQMAIPVLILGQVIQAVGSINKRELTTLGGKTMLVFGLSSFIAALWGVLAGVLFKPGQGMSISTANGASAKVQEISLSETLLNFIPDNIFKALTDGAVIQIILFAMFFGIALNYYLYQHPNSQLLILIIDFNEVIIQVIRYVMFFAPIGIFALIASTISSLGMQVIYSLLKYLLVYGVATLLFMILWVLVLMVSCRINPIRLIRNMKDMLIMSLATTSSAITLPVAMEESQEKIGISSNVTNLVLPLGMSLNSNGSAMHMAITVITIAQMYHFNFSFTELITVAVVATFVSLANAVVPGAGIVSLAVIVPQMGLPIESIAVFAGVEWFVGMLRAVLNVSSDVFSAVLVASSVDELDHRIFNGESLN</sequence>
<dbReference type="RefSeq" id="WP_136136873.1">
    <property type="nucleotide sequence ID" value="NZ_SDGV01000015.1"/>
</dbReference>
<dbReference type="GO" id="GO:0005886">
    <property type="term" value="C:plasma membrane"/>
    <property type="evidence" value="ECO:0007669"/>
    <property type="project" value="UniProtKB-SubCell"/>
</dbReference>
<dbReference type="AlphaFoldDB" id="A0A4V3TV19"/>
<name>A0A4V3TV19_9ENTE</name>
<gene>
    <name evidence="8" type="ORF">ESZ54_06565</name>
</gene>
<feature type="transmembrane region" description="Helical" evidence="7">
    <location>
        <begin position="21"/>
        <end position="41"/>
    </location>
</feature>
<comment type="caution">
    <text evidence="8">The sequence shown here is derived from an EMBL/GenBank/DDBJ whole genome shotgun (WGS) entry which is preliminary data.</text>
</comment>
<keyword evidence="6 7" id="KW-0472">Membrane</keyword>
<dbReference type="OrthoDB" id="9768885at2"/>
<dbReference type="SUPFAM" id="SSF118215">
    <property type="entry name" value="Proton glutamate symport protein"/>
    <property type="match status" value="1"/>
</dbReference>
<feature type="transmembrane region" description="Helical" evidence="7">
    <location>
        <begin position="338"/>
        <end position="366"/>
    </location>
</feature>
<evidence type="ECO:0000256" key="7">
    <source>
        <dbReference type="SAM" id="Phobius"/>
    </source>
</evidence>
<proteinExistence type="predicted"/>
<keyword evidence="3" id="KW-1003">Cell membrane</keyword>
<keyword evidence="2" id="KW-0813">Transport</keyword>
<evidence type="ECO:0000256" key="2">
    <source>
        <dbReference type="ARBA" id="ARBA00022448"/>
    </source>
</evidence>
<reference evidence="8 9" key="1">
    <citation type="submission" date="2019-01" db="EMBL/GenBank/DDBJ databases">
        <title>Vagococcus silagei sp. nov. isolated from brewer's grain.</title>
        <authorList>
            <person name="Guu J.-R."/>
        </authorList>
    </citation>
    <scope>NUCLEOTIDE SEQUENCE [LARGE SCALE GENOMIC DNA]</scope>
    <source>
        <strain evidence="8 9">2B-2</strain>
    </source>
</reference>
<accession>A0A4V3TV19</accession>
<keyword evidence="4 7" id="KW-0812">Transmembrane</keyword>
<evidence type="ECO:0000256" key="5">
    <source>
        <dbReference type="ARBA" id="ARBA00022989"/>
    </source>
</evidence>
<feature type="transmembrane region" description="Helical" evidence="7">
    <location>
        <begin position="61"/>
        <end position="79"/>
    </location>
</feature>
<feature type="transmembrane region" description="Helical" evidence="7">
    <location>
        <begin position="372"/>
        <end position="394"/>
    </location>
</feature>
<comment type="subcellular location">
    <subcellularLocation>
        <location evidence="1">Cell membrane</location>
        <topology evidence="1">Multi-pass membrane protein</topology>
    </subcellularLocation>
</comment>
<feature type="transmembrane region" description="Helical" evidence="7">
    <location>
        <begin position="91"/>
        <end position="112"/>
    </location>
</feature>
<evidence type="ECO:0000256" key="4">
    <source>
        <dbReference type="ARBA" id="ARBA00022692"/>
    </source>
</evidence>
<organism evidence="8 9">
    <name type="scientific">Vagococcus silagei</name>
    <dbReference type="NCBI Taxonomy" id="2508885"/>
    <lineage>
        <taxon>Bacteria</taxon>
        <taxon>Bacillati</taxon>
        <taxon>Bacillota</taxon>
        <taxon>Bacilli</taxon>
        <taxon>Lactobacillales</taxon>
        <taxon>Enterococcaceae</taxon>
        <taxon>Vagococcus</taxon>
    </lineage>
</organism>
<protein>
    <submittedName>
        <fullName evidence="8">Dicarboxylate/amino acid:cation symporter</fullName>
    </submittedName>
</protein>
<dbReference type="Proteomes" id="UP000310506">
    <property type="component" value="Unassembled WGS sequence"/>
</dbReference>
<dbReference type="PRINTS" id="PR00173">
    <property type="entry name" value="EDTRNSPORT"/>
</dbReference>
<evidence type="ECO:0000313" key="9">
    <source>
        <dbReference type="Proteomes" id="UP000310506"/>
    </source>
</evidence>
<feature type="transmembrane region" description="Helical" evidence="7">
    <location>
        <begin position="231"/>
        <end position="255"/>
    </location>
</feature>
<dbReference type="InterPro" id="IPR001991">
    <property type="entry name" value="Na-dicarboxylate_symporter"/>
</dbReference>
<dbReference type="Pfam" id="PF00375">
    <property type="entry name" value="SDF"/>
    <property type="match status" value="1"/>
</dbReference>
<evidence type="ECO:0000256" key="1">
    <source>
        <dbReference type="ARBA" id="ARBA00004651"/>
    </source>
</evidence>
<feature type="transmembrane region" description="Helical" evidence="7">
    <location>
        <begin position="155"/>
        <end position="175"/>
    </location>
</feature>